<dbReference type="OrthoDB" id="2275837at2759"/>
<dbReference type="Proteomes" id="UP000193560">
    <property type="component" value="Unassembled WGS sequence"/>
</dbReference>
<dbReference type="EMBL" id="MCGE01000018">
    <property type="protein sequence ID" value="ORZ12805.1"/>
    <property type="molecule type" value="Genomic_DNA"/>
</dbReference>
<keyword evidence="3" id="KW-1185">Reference proteome</keyword>
<evidence type="ECO:0000313" key="2">
    <source>
        <dbReference type="EMBL" id="ORZ12805.1"/>
    </source>
</evidence>
<evidence type="ECO:0000313" key="3">
    <source>
        <dbReference type="Proteomes" id="UP000193560"/>
    </source>
</evidence>
<name>A0A1X2IAK7_9FUNG</name>
<evidence type="ECO:0000256" key="1">
    <source>
        <dbReference type="SAM" id="MobiDB-lite"/>
    </source>
</evidence>
<proteinExistence type="predicted"/>
<feature type="region of interest" description="Disordered" evidence="1">
    <location>
        <begin position="125"/>
        <end position="144"/>
    </location>
</feature>
<comment type="caution">
    <text evidence="2">The sequence shown here is derived from an EMBL/GenBank/DDBJ whole genome shotgun (WGS) entry which is preliminary data.</text>
</comment>
<organism evidence="2 3">
    <name type="scientific">Absidia repens</name>
    <dbReference type="NCBI Taxonomy" id="90262"/>
    <lineage>
        <taxon>Eukaryota</taxon>
        <taxon>Fungi</taxon>
        <taxon>Fungi incertae sedis</taxon>
        <taxon>Mucoromycota</taxon>
        <taxon>Mucoromycotina</taxon>
        <taxon>Mucoromycetes</taxon>
        <taxon>Mucorales</taxon>
        <taxon>Cunninghamellaceae</taxon>
        <taxon>Absidia</taxon>
    </lineage>
</organism>
<accession>A0A1X2IAK7</accession>
<gene>
    <name evidence="2" type="ORF">BCR42DRAFT_420015</name>
</gene>
<reference evidence="2 3" key="1">
    <citation type="submission" date="2016-07" db="EMBL/GenBank/DDBJ databases">
        <title>Pervasive Adenine N6-methylation of Active Genes in Fungi.</title>
        <authorList>
            <consortium name="DOE Joint Genome Institute"/>
            <person name="Mondo S.J."/>
            <person name="Dannebaum R.O."/>
            <person name="Kuo R.C."/>
            <person name="Labutti K."/>
            <person name="Haridas S."/>
            <person name="Kuo A."/>
            <person name="Salamov A."/>
            <person name="Ahrendt S.R."/>
            <person name="Lipzen A."/>
            <person name="Sullivan W."/>
            <person name="Andreopoulos W.B."/>
            <person name="Clum A."/>
            <person name="Lindquist E."/>
            <person name="Daum C."/>
            <person name="Ramamoorthy G.K."/>
            <person name="Gryganskyi A."/>
            <person name="Culley D."/>
            <person name="Magnuson J.K."/>
            <person name="James T.Y."/>
            <person name="O'Malley M.A."/>
            <person name="Stajich J.E."/>
            <person name="Spatafora J.W."/>
            <person name="Visel A."/>
            <person name="Grigoriev I.V."/>
        </authorList>
    </citation>
    <scope>NUCLEOTIDE SEQUENCE [LARGE SCALE GENOMIC DNA]</scope>
    <source>
        <strain evidence="2 3">NRRL 1336</strain>
    </source>
</reference>
<feature type="region of interest" description="Disordered" evidence="1">
    <location>
        <begin position="270"/>
        <end position="289"/>
    </location>
</feature>
<protein>
    <submittedName>
        <fullName evidence="2">Uncharacterized protein</fullName>
    </submittedName>
</protein>
<sequence length="361" mass="40877">MLHNSLTTSQRLISYFLSLFDIQSYSQQQQQQQQEQYYGQSPLPSPTYISSSSYFLNDSIVMVHRRSNKFTYQSDPWSLHTWLKGLSKHVLYQLFIDMRPRLSNYYTGTAATTVTATDDSVISSRLGSSPSASSSTSSFSTTSPLPHLPLKLSSAAVKPPSILTMMKQVLLIQQHAREIVQQLDHLRPSEQFAKASMTAHSLHQLVRLAADTLRPHSTLALLAILTIVQELLDASSSELRRHVFYRSKWGRTVILEMAAILKTFTLPPSLPSSATSSHDDATTTTTIESSSITTSNNHSMFHLKKWSTYLIACLNPPTVANEQGWILDWLELICTNMAKYDLRWKFRHEYQEVIQMAKESL</sequence>
<dbReference type="AlphaFoldDB" id="A0A1X2IAK7"/>